<accession>A0A238VHS5</accession>
<name>A0A238VHS5_9ACTN</name>
<reference evidence="1 2" key="1">
    <citation type="submission" date="2017-06" db="EMBL/GenBank/DDBJ databases">
        <authorList>
            <person name="Kim H.J."/>
            <person name="Triplett B.A."/>
        </authorList>
    </citation>
    <scope>NUCLEOTIDE SEQUENCE [LARGE SCALE GENOMIC DNA]</scope>
    <source>
        <strain evidence="1 2">DSM 44272</strain>
    </source>
</reference>
<dbReference type="RefSeq" id="WP_089335232.1">
    <property type="nucleotide sequence ID" value="NZ_FZNO01000003.1"/>
</dbReference>
<evidence type="ECO:0000313" key="1">
    <source>
        <dbReference type="EMBL" id="SNR33049.1"/>
    </source>
</evidence>
<keyword evidence="2" id="KW-1185">Reference proteome</keyword>
<proteinExistence type="predicted"/>
<gene>
    <name evidence="1" type="ORF">SAMN06272737_10384</name>
</gene>
<dbReference type="Proteomes" id="UP000198403">
    <property type="component" value="Unassembled WGS sequence"/>
</dbReference>
<dbReference type="OrthoDB" id="9896059at2"/>
<protein>
    <submittedName>
        <fullName evidence="1">Uncharacterized protein</fullName>
    </submittedName>
</protein>
<organism evidence="1 2">
    <name type="scientific">Blastococcus mobilis</name>
    <dbReference type="NCBI Taxonomy" id="1938746"/>
    <lineage>
        <taxon>Bacteria</taxon>
        <taxon>Bacillati</taxon>
        <taxon>Actinomycetota</taxon>
        <taxon>Actinomycetes</taxon>
        <taxon>Geodermatophilales</taxon>
        <taxon>Geodermatophilaceae</taxon>
        <taxon>Blastococcus</taxon>
    </lineage>
</organism>
<dbReference type="EMBL" id="FZNO01000003">
    <property type="protein sequence ID" value="SNR33049.1"/>
    <property type="molecule type" value="Genomic_DNA"/>
</dbReference>
<dbReference type="AlphaFoldDB" id="A0A238VHS5"/>
<evidence type="ECO:0000313" key="2">
    <source>
        <dbReference type="Proteomes" id="UP000198403"/>
    </source>
</evidence>
<sequence length="78" mass="8502">MSQETTDALEAAVRAHVADEGEGAYLTDWVLIAAGAMPEDPHSTTYITESSDGPIHHRTGLVRYLACRTDQLLTDDED</sequence>